<comment type="subcellular location">
    <subcellularLocation>
        <location evidence="1">Membrane</location>
        <topology evidence="1">Multi-pass membrane protein</topology>
    </subcellularLocation>
</comment>
<dbReference type="PANTHER" id="PTHR20855">
    <property type="entry name" value="ADIPOR/PROGESTIN RECEPTOR-RELATED"/>
    <property type="match status" value="1"/>
</dbReference>
<dbReference type="OMA" id="IGNACDY"/>
<feature type="region of interest" description="Disordered" evidence="7">
    <location>
        <begin position="1"/>
        <end position="56"/>
    </location>
</feature>
<keyword evidence="6" id="KW-0862">Zinc</keyword>
<evidence type="ECO:0000256" key="3">
    <source>
        <dbReference type="ARBA" id="ARBA00022692"/>
    </source>
</evidence>
<feature type="compositionally biased region" description="Low complexity" evidence="7">
    <location>
        <begin position="1"/>
        <end position="15"/>
    </location>
</feature>
<dbReference type="GO" id="GO:0016020">
    <property type="term" value="C:membrane"/>
    <property type="evidence" value="ECO:0007669"/>
    <property type="project" value="UniProtKB-SubCell"/>
</dbReference>
<evidence type="ECO:0000256" key="7">
    <source>
        <dbReference type="SAM" id="MobiDB-lite"/>
    </source>
</evidence>
<dbReference type="OrthoDB" id="529367at2759"/>
<keyword evidence="10" id="KW-1185">Reference proteome</keyword>
<sequence>MAGVTSEPGQAAAQPPEAPLSPSPSPPLPDETSFSSIVSDPASADSESSSSQHPAQVLAHNASMSTVTSASTAAAGQPSGGAHVAVKVEADEGGQCTRTTCFGTKMATGGMYDVPTYQRVPYVTSGYRINVRTTRECLMSIFAIHNETLNIWTHLIGFFVFVAMAVWWLLDIFYLDHGNHHSSRIASVTEALLEEGKEGGEERDTTTVQRIEGTVRLDVAFLLLLLFGGAFCMLASAMYHAFSCKHEPGFGRCLRLDLSGIAVQIAVSIFAGAYFGYACFPSLQKIYLILTAVLGVTMVCLPHLRFFQGPAGFKIRFGVLLGCGLSGLVPALHFVGIAKGEERELLMYIIYMGVLYLGGAALYTLRVPERWFAPGKFDILGHSHQWWHMCVFAAAFCWVKGITQLYYLRLKGCDQL</sequence>
<feature type="transmembrane region" description="Helical" evidence="8">
    <location>
        <begin position="287"/>
        <end position="305"/>
    </location>
</feature>
<feature type="transmembrane region" description="Helical" evidence="8">
    <location>
        <begin position="261"/>
        <end position="280"/>
    </location>
</feature>
<feature type="binding site" evidence="6">
    <location>
        <position position="384"/>
    </location>
    <ligand>
        <name>Zn(2+)</name>
        <dbReference type="ChEBI" id="CHEBI:29105"/>
    </ligand>
</feature>
<evidence type="ECO:0000313" key="9">
    <source>
        <dbReference type="EMBL" id="CEL99627.1"/>
    </source>
</evidence>
<evidence type="ECO:0000256" key="2">
    <source>
        <dbReference type="ARBA" id="ARBA00007018"/>
    </source>
</evidence>
<evidence type="ECO:0000256" key="1">
    <source>
        <dbReference type="ARBA" id="ARBA00004141"/>
    </source>
</evidence>
<gene>
    <name evidence="9" type="ORF">Vbra_20679</name>
</gene>
<keyword evidence="5 8" id="KW-0472">Membrane</keyword>
<name>A0A0G4EP89_VITBC</name>
<reference evidence="9 10" key="1">
    <citation type="submission" date="2014-11" db="EMBL/GenBank/DDBJ databases">
        <authorList>
            <person name="Zhu J."/>
            <person name="Qi W."/>
            <person name="Song R."/>
        </authorList>
    </citation>
    <scope>NUCLEOTIDE SEQUENCE [LARGE SCALE GENOMIC DNA]</scope>
</reference>
<keyword evidence="6" id="KW-0479">Metal-binding</keyword>
<dbReference type="AlphaFoldDB" id="A0A0G4EP89"/>
<feature type="compositionally biased region" description="Pro residues" evidence="7">
    <location>
        <begin position="16"/>
        <end position="29"/>
    </location>
</feature>
<dbReference type="InterPro" id="IPR004254">
    <property type="entry name" value="AdipoR/HlyIII-related"/>
</dbReference>
<keyword evidence="3 8" id="KW-0812">Transmembrane</keyword>
<dbReference type="PANTHER" id="PTHR20855:SF52">
    <property type="entry name" value="ADIPONECTIN RECEPTOR PROTEIN"/>
    <property type="match status" value="1"/>
</dbReference>
<dbReference type="STRING" id="1169540.A0A0G4EP89"/>
<evidence type="ECO:0000256" key="6">
    <source>
        <dbReference type="PIRSR" id="PIRSR604254-1"/>
    </source>
</evidence>
<protein>
    <submittedName>
        <fullName evidence="9">Uncharacterized protein</fullName>
    </submittedName>
</protein>
<feature type="binding site" evidence="6">
    <location>
        <position position="240"/>
    </location>
    <ligand>
        <name>Zn(2+)</name>
        <dbReference type="ChEBI" id="CHEBI:29105"/>
    </ligand>
</feature>
<proteinExistence type="inferred from homology"/>
<feature type="binding site" evidence="6">
    <location>
        <position position="388"/>
    </location>
    <ligand>
        <name>Zn(2+)</name>
        <dbReference type="ChEBI" id="CHEBI:29105"/>
    </ligand>
</feature>
<feature type="transmembrane region" description="Helical" evidence="8">
    <location>
        <begin position="151"/>
        <end position="175"/>
    </location>
</feature>
<dbReference type="VEuPathDB" id="CryptoDB:Vbra_20679"/>
<feature type="transmembrane region" description="Helical" evidence="8">
    <location>
        <begin position="345"/>
        <end position="365"/>
    </location>
</feature>
<evidence type="ECO:0000256" key="4">
    <source>
        <dbReference type="ARBA" id="ARBA00022989"/>
    </source>
</evidence>
<feature type="compositionally biased region" description="Low complexity" evidence="7">
    <location>
        <begin position="39"/>
        <end position="51"/>
    </location>
</feature>
<dbReference type="Proteomes" id="UP000041254">
    <property type="component" value="Unassembled WGS sequence"/>
</dbReference>
<dbReference type="EMBL" id="CDMY01000285">
    <property type="protein sequence ID" value="CEL99627.1"/>
    <property type="molecule type" value="Genomic_DNA"/>
</dbReference>
<evidence type="ECO:0000313" key="10">
    <source>
        <dbReference type="Proteomes" id="UP000041254"/>
    </source>
</evidence>
<keyword evidence="4 8" id="KW-1133">Transmembrane helix</keyword>
<feature type="transmembrane region" description="Helical" evidence="8">
    <location>
        <begin position="219"/>
        <end position="241"/>
    </location>
</feature>
<dbReference type="GO" id="GO:0046872">
    <property type="term" value="F:metal ion binding"/>
    <property type="evidence" value="ECO:0007669"/>
    <property type="project" value="UniProtKB-KW"/>
</dbReference>
<feature type="transmembrane region" description="Helical" evidence="8">
    <location>
        <begin position="317"/>
        <end position="338"/>
    </location>
</feature>
<evidence type="ECO:0000256" key="8">
    <source>
        <dbReference type="SAM" id="Phobius"/>
    </source>
</evidence>
<accession>A0A0G4EP89</accession>
<feature type="transmembrane region" description="Helical" evidence="8">
    <location>
        <begin position="385"/>
        <end position="408"/>
    </location>
</feature>
<comment type="similarity">
    <text evidence="2">Belongs to the ADIPOR family.</text>
</comment>
<dbReference type="InParanoid" id="A0A0G4EP89"/>
<dbReference type="Pfam" id="PF03006">
    <property type="entry name" value="HlyIII"/>
    <property type="match status" value="1"/>
</dbReference>
<dbReference type="GO" id="GO:0038023">
    <property type="term" value="F:signaling receptor activity"/>
    <property type="evidence" value="ECO:0007669"/>
    <property type="project" value="TreeGrafter"/>
</dbReference>
<organism evidence="9 10">
    <name type="scientific">Vitrella brassicaformis (strain CCMP3155)</name>
    <dbReference type="NCBI Taxonomy" id="1169540"/>
    <lineage>
        <taxon>Eukaryota</taxon>
        <taxon>Sar</taxon>
        <taxon>Alveolata</taxon>
        <taxon>Colpodellida</taxon>
        <taxon>Vitrellaceae</taxon>
        <taxon>Vitrella</taxon>
    </lineage>
</organism>
<evidence type="ECO:0000256" key="5">
    <source>
        <dbReference type="ARBA" id="ARBA00023136"/>
    </source>
</evidence>